<comment type="caution">
    <text evidence="2">The sequence shown here is derived from an EMBL/GenBank/DDBJ whole genome shotgun (WGS) entry which is preliminary data.</text>
</comment>
<dbReference type="Proteomes" id="UP001190002">
    <property type="component" value="Unassembled WGS sequence"/>
</dbReference>
<evidence type="ECO:0000256" key="1">
    <source>
        <dbReference type="SAM" id="MobiDB-lite"/>
    </source>
</evidence>
<evidence type="ECO:0000313" key="3">
    <source>
        <dbReference type="EMBL" id="CAJ0886447.1"/>
    </source>
</evidence>
<dbReference type="NCBIfam" id="TIGR02558">
    <property type="entry name" value="HrpB2"/>
    <property type="match status" value="1"/>
</dbReference>
<evidence type="ECO:0008006" key="6">
    <source>
        <dbReference type="Google" id="ProtNLM"/>
    </source>
</evidence>
<dbReference type="Pfam" id="PF09487">
    <property type="entry name" value="HrpB2"/>
    <property type="match status" value="1"/>
</dbReference>
<dbReference type="RefSeq" id="WP_063394781.1">
    <property type="nucleotide sequence ID" value="NZ_CATVWW010000011.1"/>
</dbReference>
<accession>A0AAD2ARB8</accession>
<dbReference type="InterPro" id="IPR013391">
    <property type="entry name" value="T3SS_HrpB2"/>
</dbReference>
<gene>
    <name evidence="3" type="ORF">R77569_03719</name>
    <name evidence="2" type="ORF">R77591_03087</name>
</gene>
<dbReference type="EMBL" id="CATVXE010000013">
    <property type="protein sequence ID" value="CAJ0687469.1"/>
    <property type="molecule type" value="Genomic_DNA"/>
</dbReference>
<reference evidence="2 5" key="1">
    <citation type="submission" date="2023-07" db="EMBL/GenBank/DDBJ databases">
        <authorList>
            <person name="Peeters C."/>
        </authorList>
    </citation>
    <scope>NUCLEOTIDE SEQUENCE</scope>
    <source>
        <strain evidence="3 5">R-77569</strain>
        <strain evidence="2">R-77591</strain>
    </source>
</reference>
<keyword evidence="5" id="KW-1185">Reference proteome</keyword>
<protein>
    <recommendedName>
        <fullName evidence="6">Type III secretion protein HrpB2</fullName>
    </recommendedName>
</protein>
<evidence type="ECO:0000313" key="5">
    <source>
        <dbReference type="Proteomes" id="UP001190452"/>
    </source>
</evidence>
<dbReference type="EMBL" id="CAUDKV010000018">
    <property type="protein sequence ID" value="CAJ0886447.1"/>
    <property type="molecule type" value="Genomic_DNA"/>
</dbReference>
<sequence length="128" mass="13175">MIQGPTAIPPVTAGTPSTGPAPTEAAAAPSPELVARFESMLQNARHSQHSKGPSAVGELVRKEDAAVQASMARVEAISEAAPDMSMQEVVAAGMQMQVEAATIMTKIHMSSAIAHSGKGAVQTLMKNQ</sequence>
<name>A0AAD2ARB8_9RALS</name>
<dbReference type="AlphaFoldDB" id="A0AAD2ARB8"/>
<feature type="compositionally biased region" description="Low complexity" evidence="1">
    <location>
        <begin position="9"/>
        <end position="28"/>
    </location>
</feature>
<dbReference type="Proteomes" id="UP001190452">
    <property type="component" value="Unassembled WGS sequence"/>
</dbReference>
<organism evidence="2 4">
    <name type="scientific">Ralstonia mannitolilytica</name>
    <dbReference type="NCBI Taxonomy" id="105219"/>
    <lineage>
        <taxon>Bacteria</taxon>
        <taxon>Pseudomonadati</taxon>
        <taxon>Pseudomonadota</taxon>
        <taxon>Betaproteobacteria</taxon>
        <taxon>Burkholderiales</taxon>
        <taxon>Burkholderiaceae</taxon>
        <taxon>Ralstonia</taxon>
    </lineage>
</organism>
<evidence type="ECO:0000313" key="4">
    <source>
        <dbReference type="Proteomes" id="UP001190002"/>
    </source>
</evidence>
<proteinExistence type="predicted"/>
<evidence type="ECO:0000313" key="2">
    <source>
        <dbReference type="EMBL" id="CAJ0687469.1"/>
    </source>
</evidence>
<feature type="region of interest" description="Disordered" evidence="1">
    <location>
        <begin position="1"/>
        <end position="28"/>
    </location>
</feature>